<proteinExistence type="predicted"/>
<accession>A0ACC2E2M1</accession>
<dbReference type="EMBL" id="CM055095">
    <property type="protein sequence ID" value="KAJ7560620.1"/>
    <property type="molecule type" value="Genomic_DNA"/>
</dbReference>
<sequence>MPEDAQTVVLRVGMHCDACKRKVCNAVGCLSGVYEVTPDLRTQKVIVKGNFDSNEVLKAVRKTGKSAAILELVPIEQKPQEPPKEPSEPPKPPDPPKIVIVTLKVMMHCEHCKRKVERALRALSGC</sequence>
<dbReference type="Proteomes" id="UP001162992">
    <property type="component" value="Chromosome 4"/>
</dbReference>
<protein>
    <submittedName>
        <fullName evidence="1">Uncharacterized protein</fullName>
    </submittedName>
</protein>
<evidence type="ECO:0000313" key="1">
    <source>
        <dbReference type="EMBL" id="KAJ7560620.1"/>
    </source>
</evidence>
<keyword evidence="2" id="KW-1185">Reference proteome</keyword>
<organism evidence="1 2">
    <name type="scientific">Diphasiastrum complanatum</name>
    <name type="common">Issler's clubmoss</name>
    <name type="synonym">Lycopodium complanatum</name>
    <dbReference type="NCBI Taxonomy" id="34168"/>
    <lineage>
        <taxon>Eukaryota</taxon>
        <taxon>Viridiplantae</taxon>
        <taxon>Streptophyta</taxon>
        <taxon>Embryophyta</taxon>
        <taxon>Tracheophyta</taxon>
        <taxon>Lycopodiopsida</taxon>
        <taxon>Lycopodiales</taxon>
        <taxon>Lycopodiaceae</taxon>
        <taxon>Lycopodioideae</taxon>
        <taxon>Diphasiastrum</taxon>
    </lineage>
</organism>
<evidence type="ECO:0000313" key="2">
    <source>
        <dbReference type="Proteomes" id="UP001162992"/>
    </source>
</evidence>
<reference evidence="2" key="1">
    <citation type="journal article" date="2024" name="Proc. Natl. Acad. Sci. U.S.A.">
        <title>Extraordinary preservation of gene collinearity over three hundred million years revealed in homosporous lycophytes.</title>
        <authorList>
            <person name="Li C."/>
            <person name="Wickell D."/>
            <person name="Kuo L.Y."/>
            <person name="Chen X."/>
            <person name="Nie B."/>
            <person name="Liao X."/>
            <person name="Peng D."/>
            <person name="Ji J."/>
            <person name="Jenkins J."/>
            <person name="Williams M."/>
            <person name="Shu S."/>
            <person name="Plott C."/>
            <person name="Barry K."/>
            <person name="Rajasekar S."/>
            <person name="Grimwood J."/>
            <person name="Han X."/>
            <person name="Sun S."/>
            <person name="Hou Z."/>
            <person name="He W."/>
            <person name="Dai G."/>
            <person name="Sun C."/>
            <person name="Schmutz J."/>
            <person name="Leebens-Mack J.H."/>
            <person name="Li F.W."/>
            <person name="Wang L."/>
        </authorList>
    </citation>
    <scope>NUCLEOTIDE SEQUENCE [LARGE SCALE GENOMIC DNA]</scope>
    <source>
        <strain evidence="2">cv. PW_Plant_1</strain>
    </source>
</reference>
<name>A0ACC2E2M1_DIPCM</name>
<comment type="caution">
    <text evidence="1">The sequence shown here is derived from an EMBL/GenBank/DDBJ whole genome shotgun (WGS) entry which is preliminary data.</text>
</comment>
<gene>
    <name evidence="1" type="ORF">O6H91_04G137200</name>
</gene>